<feature type="transmembrane region" description="Helical" evidence="1">
    <location>
        <begin position="114"/>
        <end position="135"/>
    </location>
</feature>
<gene>
    <name evidence="2" type="ORF">ENKNEFLB_03651</name>
</gene>
<keyword evidence="3" id="KW-1185">Reference proteome</keyword>
<proteinExistence type="predicted"/>
<name>A0ABX8EQR1_9ACTN</name>
<organism evidence="2 3">
    <name type="scientific">Nocardioides aquaticus</name>
    <dbReference type="NCBI Taxonomy" id="160826"/>
    <lineage>
        <taxon>Bacteria</taxon>
        <taxon>Bacillati</taxon>
        <taxon>Actinomycetota</taxon>
        <taxon>Actinomycetes</taxon>
        <taxon>Propionibacteriales</taxon>
        <taxon>Nocardioidaceae</taxon>
        <taxon>Nocardioides</taxon>
    </lineage>
</organism>
<evidence type="ECO:0000313" key="2">
    <source>
        <dbReference type="EMBL" id="QVT81243.1"/>
    </source>
</evidence>
<reference evidence="2 3" key="1">
    <citation type="submission" date="2021-05" db="EMBL/GenBank/DDBJ databases">
        <title>Complete genome of Nocardioides aquaticus KCTC 9944T isolated from meromictic and hypersaline Ekho Lake, Antarctica.</title>
        <authorList>
            <person name="Hwang K."/>
            <person name="Kim K.M."/>
            <person name="Choe H."/>
        </authorList>
    </citation>
    <scope>NUCLEOTIDE SEQUENCE [LARGE SCALE GENOMIC DNA]</scope>
    <source>
        <strain evidence="2 3">KCTC 9944</strain>
    </source>
</reference>
<keyword evidence="1" id="KW-0472">Membrane</keyword>
<accession>A0ABX8EQR1</accession>
<protein>
    <recommendedName>
        <fullName evidence="4">Integral membrane protein</fullName>
    </recommendedName>
</protein>
<feature type="transmembrane region" description="Helical" evidence="1">
    <location>
        <begin position="37"/>
        <end position="60"/>
    </location>
</feature>
<evidence type="ECO:0008006" key="4">
    <source>
        <dbReference type="Google" id="ProtNLM"/>
    </source>
</evidence>
<keyword evidence="1" id="KW-0812">Transmembrane</keyword>
<sequence length="139" mass="14224">MVLCTLLAAASVLLTRLRLRGAQVAGRTRTGRPVLTVHTVAGLTALVLWVALLVLGATLLDVVGEDVASLLGILALAAWWVTAGAGLLVLARWLPTRGKRAAAAAADGWSAGPGLSLLAHLGTVVCVAVLTWAYADGRV</sequence>
<dbReference type="EMBL" id="CP075371">
    <property type="protein sequence ID" value="QVT81243.1"/>
    <property type="molecule type" value="Genomic_DNA"/>
</dbReference>
<evidence type="ECO:0000256" key="1">
    <source>
        <dbReference type="SAM" id="Phobius"/>
    </source>
</evidence>
<feature type="transmembrane region" description="Helical" evidence="1">
    <location>
        <begin position="67"/>
        <end position="94"/>
    </location>
</feature>
<dbReference type="Proteomes" id="UP000679307">
    <property type="component" value="Chromosome"/>
</dbReference>
<keyword evidence="1" id="KW-1133">Transmembrane helix</keyword>
<evidence type="ECO:0000313" key="3">
    <source>
        <dbReference type="Proteomes" id="UP000679307"/>
    </source>
</evidence>